<organism evidence="8 9">
    <name type="scientific">Pterulicium gracile</name>
    <dbReference type="NCBI Taxonomy" id="1884261"/>
    <lineage>
        <taxon>Eukaryota</taxon>
        <taxon>Fungi</taxon>
        <taxon>Dikarya</taxon>
        <taxon>Basidiomycota</taxon>
        <taxon>Agaricomycotina</taxon>
        <taxon>Agaricomycetes</taxon>
        <taxon>Agaricomycetidae</taxon>
        <taxon>Agaricales</taxon>
        <taxon>Pleurotineae</taxon>
        <taxon>Pterulaceae</taxon>
        <taxon>Pterulicium</taxon>
    </lineage>
</organism>
<dbReference type="Proteomes" id="UP000305067">
    <property type="component" value="Unassembled WGS sequence"/>
</dbReference>
<evidence type="ECO:0000313" key="8">
    <source>
        <dbReference type="EMBL" id="TFL04453.1"/>
    </source>
</evidence>
<dbReference type="EMBL" id="ML178818">
    <property type="protein sequence ID" value="TFL04453.1"/>
    <property type="molecule type" value="Genomic_DNA"/>
</dbReference>
<protein>
    <submittedName>
        <fullName evidence="8">Xylosidase/arabinosidase</fullName>
    </submittedName>
</protein>
<keyword evidence="2 5" id="KW-0378">Hydrolase</keyword>
<feature type="chain" id="PRO_5022713950" evidence="6">
    <location>
        <begin position="24"/>
        <end position="578"/>
    </location>
</feature>
<dbReference type="InterPro" id="IPR006710">
    <property type="entry name" value="Glyco_hydro_43"/>
</dbReference>
<dbReference type="PANTHER" id="PTHR42812">
    <property type="entry name" value="BETA-XYLOSIDASE"/>
    <property type="match status" value="1"/>
</dbReference>
<dbReference type="InterPro" id="IPR041542">
    <property type="entry name" value="GH43_C2"/>
</dbReference>
<keyword evidence="9" id="KW-1185">Reference proteome</keyword>
<evidence type="ECO:0000256" key="5">
    <source>
        <dbReference type="RuleBase" id="RU361187"/>
    </source>
</evidence>
<dbReference type="InterPro" id="IPR023296">
    <property type="entry name" value="Glyco_hydro_beta-prop_sf"/>
</dbReference>
<dbReference type="GO" id="GO:0005975">
    <property type="term" value="P:carbohydrate metabolic process"/>
    <property type="evidence" value="ECO:0007669"/>
    <property type="project" value="InterPro"/>
</dbReference>
<dbReference type="SUPFAM" id="SSF49899">
    <property type="entry name" value="Concanavalin A-like lectins/glucanases"/>
    <property type="match status" value="1"/>
</dbReference>
<evidence type="ECO:0000256" key="1">
    <source>
        <dbReference type="ARBA" id="ARBA00009865"/>
    </source>
</evidence>
<dbReference type="GO" id="GO:0004553">
    <property type="term" value="F:hydrolase activity, hydrolyzing O-glycosyl compounds"/>
    <property type="evidence" value="ECO:0007669"/>
    <property type="project" value="InterPro"/>
</dbReference>
<sequence length="578" mass="63421">MLSRSILLAFIVAIASFGQGTSAQRNQTFTNPILPGWNSDPSCVFVKERDNTFFCTTSTFLVFPGIPVFASKDLVNWKLASNALNRPEQFPELSTKSIGQNNGIFASTIRYRDGLYYIITSAINYAGNGVPILLFITDDPYDDASWRQPVLVQNPTFGIDPDIFWDKDGKVYMAVAGGDVSEIDVTTGAAWGTYKVWNGAGDRNPEGPHIYLKDNKHYLMLSEGGTEPNHTVTIARGDTVKGPFVGFGRNPLLTAKDTSNYFQTVGHADFFQDANDNWWGMALATRSGPEWEIYPMGRETVLFAMTWHEGDWPVLDPIHGKQRGPLPPVNRKIPGNGHWVNDPDVENFRPGSSLPRHWVTWRPQDPKLFAVSPESHPNTLRITPSFHNLTGAADFFPGEDISFLARKQSATLFDFNVDLDFAPKTQDEEAGVTLFLTQFQHIDLGLVHLPSRNGFSPLIPHLRFRVEASGKPGITVPETVLVPLPAAWCGKTIQLSLSAVSDEKYVLGAALASRPKDVLKVGSASAMIVSGGTGPYTGALVGVYATSNGGKGKTAAYFSRWRYNQVGQKIDHGVIAPA</sequence>
<keyword evidence="6" id="KW-0732">Signal</keyword>
<comment type="similarity">
    <text evidence="1 5">Belongs to the glycosyl hydrolase 43 family.</text>
</comment>
<dbReference type="Gene3D" id="2.115.10.20">
    <property type="entry name" value="Glycosyl hydrolase domain, family 43"/>
    <property type="match status" value="1"/>
</dbReference>
<evidence type="ECO:0000259" key="7">
    <source>
        <dbReference type="Pfam" id="PF17851"/>
    </source>
</evidence>
<dbReference type="AlphaFoldDB" id="A0A5C3QR36"/>
<dbReference type="Pfam" id="PF17851">
    <property type="entry name" value="GH43_C2"/>
    <property type="match status" value="1"/>
</dbReference>
<name>A0A5C3QR36_9AGAR</name>
<feature type="domain" description="Beta-xylosidase C-terminal Concanavalin A-like" evidence="7">
    <location>
        <begin position="351"/>
        <end position="564"/>
    </location>
</feature>
<evidence type="ECO:0000256" key="6">
    <source>
        <dbReference type="SAM" id="SignalP"/>
    </source>
</evidence>
<proteinExistence type="inferred from homology"/>
<feature type="signal peptide" evidence="6">
    <location>
        <begin position="1"/>
        <end position="23"/>
    </location>
</feature>
<dbReference type="SUPFAM" id="SSF75005">
    <property type="entry name" value="Arabinanase/levansucrase/invertase"/>
    <property type="match status" value="1"/>
</dbReference>
<accession>A0A5C3QR36</accession>
<dbReference type="STRING" id="1884261.A0A5C3QR36"/>
<dbReference type="Gene3D" id="2.60.120.200">
    <property type="match status" value="1"/>
</dbReference>
<dbReference type="Pfam" id="PF04616">
    <property type="entry name" value="Glyco_hydro_43"/>
    <property type="match status" value="1"/>
</dbReference>
<dbReference type="InterPro" id="IPR013320">
    <property type="entry name" value="ConA-like_dom_sf"/>
</dbReference>
<gene>
    <name evidence="8" type="ORF">BDV98DRAFT_524528</name>
</gene>
<evidence type="ECO:0000256" key="3">
    <source>
        <dbReference type="ARBA" id="ARBA00023295"/>
    </source>
</evidence>
<reference evidence="8 9" key="1">
    <citation type="journal article" date="2019" name="Nat. Ecol. Evol.">
        <title>Megaphylogeny resolves global patterns of mushroom evolution.</title>
        <authorList>
            <person name="Varga T."/>
            <person name="Krizsan K."/>
            <person name="Foldi C."/>
            <person name="Dima B."/>
            <person name="Sanchez-Garcia M."/>
            <person name="Sanchez-Ramirez S."/>
            <person name="Szollosi G.J."/>
            <person name="Szarkandi J.G."/>
            <person name="Papp V."/>
            <person name="Albert L."/>
            <person name="Andreopoulos W."/>
            <person name="Angelini C."/>
            <person name="Antonin V."/>
            <person name="Barry K.W."/>
            <person name="Bougher N.L."/>
            <person name="Buchanan P."/>
            <person name="Buyck B."/>
            <person name="Bense V."/>
            <person name="Catcheside P."/>
            <person name="Chovatia M."/>
            <person name="Cooper J."/>
            <person name="Damon W."/>
            <person name="Desjardin D."/>
            <person name="Finy P."/>
            <person name="Geml J."/>
            <person name="Haridas S."/>
            <person name="Hughes K."/>
            <person name="Justo A."/>
            <person name="Karasinski D."/>
            <person name="Kautmanova I."/>
            <person name="Kiss B."/>
            <person name="Kocsube S."/>
            <person name="Kotiranta H."/>
            <person name="LaButti K.M."/>
            <person name="Lechner B.E."/>
            <person name="Liimatainen K."/>
            <person name="Lipzen A."/>
            <person name="Lukacs Z."/>
            <person name="Mihaltcheva S."/>
            <person name="Morgado L.N."/>
            <person name="Niskanen T."/>
            <person name="Noordeloos M.E."/>
            <person name="Ohm R.A."/>
            <person name="Ortiz-Santana B."/>
            <person name="Ovrebo C."/>
            <person name="Racz N."/>
            <person name="Riley R."/>
            <person name="Savchenko A."/>
            <person name="Shiryaev A."/>
            <person name="Soop K."/>
            <person name="Spirin V."/>
            <person name="Szebenyi C."/>
            <person name="Tomsovsky M."/>
            <person name="Tulloss R.E."/>
            <person name="Uehling J."/>
            <person name="Grigoriev I.V."/>
            <person name="Vagvolgyi C."/>
            <person name="Papp T."/>
            <person name="Martin F.M."/>
            <person name="Miettinen O."/>
            <person name="Hibbett D.S."/>
            <person name="Nagy L.G."/>
        </authorList>
    </citation>
    <scope>NUCLEOTIDE SEQUENCE [LARGE SCALE GENOMIC DNA]</scope>
    <source>
        <strain evidence="8 9">CBS 309.79</strain>
    </source>
</reference>
<evidence type="ECO:0000256" key="2">
    <source>
        <dbReference type="ARBA" id="ARBA00022801"/>
    </source>
</evidence>
<keyword evidence="3 5" id="KW-0326">Glycosidase</keyword>
<dbReference type="PANTHER" id="PTHR42812:SF17">
    <property type="entry name" value="BETA-XYLOSIDASE C-TERMINAL CONCANAVALIN A-LIKE DOMAIN-CONTAINING PROTEIN-RELATED"/>
    <property type="match status" value="1"/>
</dbReference>
<feature type="site" description="Important for catalytic activity, responsible for pKa modulation of the active site Glu and correct orientation of both the proton donor and substrate" evidence="4">
    <location>
        <position position="160"/>
    </location>
</feature>
<dbReference type="InterPro" id="IPR051795">
    <property type="entry name" value="Glycosyl_Hydrlase_43"/>
</dbReference>
<evidence type="ECO:0000256" key="4">
    <source>
        <dbReference type="PIRSR" id="PIRSR606710-2"/>
    </source>
</evidence>
<dbReference type="OrthoDB" id="2139957at2759"/>
<dbReference type="CDD" id="cd18833">
    <property type="entry name" value="GH43_PcXyl-like"/>
    <property type="match status" value="1"/>
</dbReference>
<evidence type="ECO:0000313" key="9">
    <source>
        <dbReference type="Proteomes" id="UP000305067"/>
    </source>
</evidence>